<dbReference type="RefSeq" id="WP_035127532.1">
    <property type="nucleotide sequence ID" value="NZ_JRHH01000005.1"/>
</dbReference>
<dbReference type="STRING" id="1453498.LG45_12385"/>
<dbReference type="EMBL" id="JRHH01000005">
    <property type="protein sequence ID" value="KGD67021.1"/>
    <property type="molecule type" value="Genomic_DNA"/>
</dbReference>
<evidence type="ECO:0000256" key="1">
    <source>
        <dbReference type="ARBA" id="ARBA00004651"/>
    </source>
</evidence>
<evidence type="ECO:0000256" key="4">
    <source>
        <dbReference type="ARBA" id="ARBA00022679"/>
    </source>
</evidence>
<dbReference type="PANTHER" id="PTHR33908">
    <property type="entry name" value="MANNOSYLTRANSFERASE YKCB-RELATED"/>
    <property type="match status" value="1"/>
</dbReference>
<feature type="transmembrane region" description="Helical" evidence="8">
    <location>
        <begin position="208"/>
        <end position="225"/>
    </location>
</feature>
<protein>
    <recommendedName>
        <fullName evidence="11">Glycosyltransferase RgtA/B/C/D-like domain-containing protein</fullName>
    </recommendedName>
</protein>
<evidence type="ECO:0000256" key="6">
    <source>
        <dbReference type="ARBA" id="ARBA00022989"/>
    </source>
</evidence>
<keyword evidence="5 8" id="KW-0812">Transmembrane</keyword>
<dbReference type="GO" id="GO:0009103">
    <property type="term" value="P:lipopolysaccharide biosynthetic process"/>
    <property type="evidence" value="ECO:0007669"/>
    <property type="project" value="UniProtKB-ARBA"/>
</dbReference>
<dbReference type="eggNOG" id="COG1807">
    <property type="taxonomic scope" value="Bacteria"/>
</dbReference>
<keyword evidence="7 8" id="KW-0472">Membrane</keyword>
<comment type="subcellular location">
    <subcellularLocation>
        <location evidence="1">Cell membrane</location>
        <topology evidence="1">Multi-pass membrane protein</topology>
    </subcellularLocation>
</comment>
<gene>
    <name evidence="9" type="ORF">LG45_12385</name>
</gene>
<feature type="transmembrane region" description="Helical" evidence="8">
    <location>
        <begin position="366"/>
        <end position="383"/>
    </location>
</feature>
<evidence type="ECO:0000313" key="9">
    <source>
        <dbReference type="EMBL" id="KGD67021.1"/>
    </source>
</evidence>
<organism evidence="9 10">
    <name type="scientific">Flavobacterium aquatile LMG 4008 = ATCC 11947</name>
    <dbReference type="NCBI Taxonomy" id="1453498"/>
    <lineage>
        <taxon>Bacteria</taxon>
        <taxon>Pseudomonadati</taxon>
        <taxon>Bacteroidota</taxon>
        <taxon>Flavobacteriia</taxon>
        <taxon>Flavobacteriales</taxon>
        <taxon>Flavobacteriaceae</taxon>
        <taxon>Flavobacterium</taxon>
    </lineage>
</organism>
<keyword evidence="10" id="KW-1185">Reference proteome</keyword>
<evidence type="ECO:0000256" key="5">
    <source>
        <dbReference type="ARBA" id="ARBA00022692"/>
    </source>
</evidence>
<evidence type="ECO:0000256" key="3">
    <source>
        <dbReference type="ARBA" id="ARBA00022676"/>
    </source>
</evidence>
<feature type="transmembrane region" description="Helical" evidence="8">
    <location>
        <begin position="395"/>
        <end position="413"/>
    </location>
</feature>
<keyword evidence="2" id="KW-1003">Cell membrane</keyword>
<accession>A0A095SQT8</accession>
<keyword evidence="4" id="KW-0808">Transferase</keyword>
<feature type="transmembrane region" description="Helical" evidence="8">
    <location>
        <begin position="75"/>
        <end position="103"/>
    </location>
</feature>
<dbReference type="PANTHER" id="PTHR33908:SF11">
    <property type="entry name" value="MEMBRANE PROTEIN"/>
    <property type="match status" value="1"/>
</dbReference>
<sequence>MDTKFKDSINLFAFKNREFIILILFAIFYRVILNLFLYDKIIIENDSVTYQNLAKRIADFNLLGYNGERTPGYPILLLLAFNSVKIVVLYQHILGIIAALFWYKTILNFNFSRTNSLWIVLFLQSLFNIYFYESVILVESLCLFFLSIVFYLISNNYIDNQSFKIDVLMSFLLGFLTLIKPFFAFIPFIIYGFIVLKNFNFKRIINPRIIVLFFSLVSYFGWSYVNKINTGTFTSSTFLGFNLSQNCVYFAEKGPKEYQWIYEPYAERRDLILQKNKNQSAAMAILEIYTIGVYDYKKLSFAEMSNELAKYSVETIKNNPKDYCKQVITKSWLYFWRPSIAIDIQGFKSKNQELIFDSAWFVQRKLFNIFKYGFILLVPFYLYRFFKNKIITNEFILVTIVFATSILQGLITYGTNARYSFPFEYIMILIGIIFIKNHLKLPFGLNKFLT</sequence>
<feature type="transmembrane region" description="Helical" evidence="8">
    <location>
        <begin position="173"/>
        <end position="196"/>
    </location>
</feature>
<feature type="transmembrane region" description="Helical" evidence="8">
    <location>
        <begin position="136"/>
        <end position="153"/>
    </location>
</feature>
<proteinExistence type="predicted"/>
<feature type="transmembrane region" description="Helical" evidence="8">
    <location>
        <begin position="115"/>
        <end position="131"/>
    </location>
</feature>
<evidence type="ECO:0000313" key="10">
    <source>
        <dbReference type="Proteomes" id="UP000029554"/>
    </source>
</evidence>
<dbReference type="InterPro" id="IPR050297">
    <property type="entry name" value="LipidA_mod_glycosyltrf_83"/>
</dbReference>
<keyword evidence="6 8" id="KW-1133">Transmembrane helix</keyword>
<keyword evidence="3" id="KW-0328">Glycosyltransferase</keyword>
<evidence type="ECO:0000256" key="8">
    <source>
        <dbReference type="SAM" id="Phobius"/>
    </source>
</evidence>
<dbReference type="GO" id="GO:0005886">
    <property type="term" value="C:plasma membrane"/>
    <property type="evidence" value="ECO:0007669"/>
    <property type="project" value="UniProtKB-SubCell"/>
</dbReference>
<dbReference type="OrthoDB" id="996005at2"/>
<dbReference type="AlphaFoldDB" id="A0A095SQT8"/>
<feature type="transmembrane region" description="Helical" evidence="8">
    <location>
        <begin position="20"/>
        <end position="38"/>
    </location>
</feature>
<dbReference type="Proteomes" id="UP000029554">
    <property type="component" value="Unassembled WGS sequence"/>
</dbReference>
<evidence type="ECO:0008006" key="11">
    <source>
        <dbReference type="Google" id="ProtNLM"/>
    </source>
</evidence>
<reference evidence="9 10" key="1">
    <citation type="submission" date="2014-09" db="EMBL/GenBank/DDBJ databases">
        <title>Whole Genome Shotgun of Flavobacterium aquatile LMG 4008.</title>
        <authorList>
            <person name="Gale A.N."/>
            <person name="Pipes S.E."/>
            <person name="Newman J.D."/>
        </authorList>
    </citation>
    <scope>NUCLEOTIDE SEQUENCE [LARGE SCALE GENOMIC DNA]</scope>
    <source>
        <strain evidence="9 10">LMG 4008</strain>
    </source>
</reference>
<evidence type="ECO:0000256" key="7">
    <source>
        <dbReference type="ARBA" id="ARBA00023136"/>
    </source>
</evidence>
<name>A0A095SQT8_9FLAO</name>
<dbReference type="GO" id="GO:0016763">
    <property type="term" value="F:pentosyltransferase activity"/>
    <property type="evidence" value="ECO:0007669"/>
    <property type="project" value="TreeGrafter"/>
</dbReference>
<comment type="caution">
    <text evidence="9">The sequence shown here is derived from an EMBL/GenBank/DDBJ whole genome shotgun (WGS) entry which is preliminary data.</text>
</comment>
<feature type="transmembrane region" description="Helical" evidence="8">
    <location>
        <begin position="419"/>
        <end position="439"/>
    </location>
</feature>
<evidence type="ECO:0000256" key="2">
    <source>
        <dbReference type="ARBA" id="ARBA00022475"/>
    </source>
</evidence>